<feature type="region of interest" description="Disordered" evidence="1">
    <location>
        <begin position="1"/>
        <end position="44"/>
    </location>
</feature>
<evidence type="ECO:0000313" key="2">
    <source>
        <dbReference type="EMBL" id="KAF8700208.1"/>
    </source>
</evidence>
<dbReference type="Proteomes" id="UP000636709">
    <property type="component" value="Unassembled WGS sequence"/>
</dbReference>
<feature type="compositionally biased region" description="Low complexity" evidence="1">
    <location>
        <begin position="27"/>
        <end position="36"/>
    </location>
</feature>
<accession>A0A835BVE6</accession>
<evidence type="ECO:0000256" key="1">
    <source>
        <dbReference type="SAM" id="MobiDB-lite"/>
    </source>
</evidence>
<comment type="caution">
    <text evidence="2">The sequence shown here is derived from an EMBL/GenBank/DDBJ whole genome shotgun (WGS) entry which is preliminary data.</text>
</comment>
<dbReference type="OrthoDB" id="687234at2759"/>
<dbReference type="AlphaFoldDB" id="A0A835BVE6"/>
<sequence length="223" mass="25996">MDSRTDSTDGRLQSNSESVTNFDRGSAARYASAQYRSSRRPPPCIVDARRGRFVQAVRRRLCGGRHRGGPVAGNAASKKPPRPENRMSMREIRSILNPKPSRWPSPYQELRESNPSLEMDDARRSLYARANEYLKMEEKDLQLREWVRKEMETKGYVEMDDDWVRRRAEASAIMEETMKKARALLLNEDDDEETMKKMRALLTYDTEEEDDDDENNYDGDDEF</sequence>
<evidence type="ECO:0000313" key="3">
    <source>
        <dbReference type="Proteomes" id="UP000636709"/>
    </source>
</evidence>
<dbReference type="PANTHER" id="PTHR35166">
    <property type="entry name" value="OS05G0193700 PROTEIN-RELATED"/>
    <property type="match status" value="1"/>
</dbReference>
<name>A0A835BVE6_9POAL</name>
<reference evidence="2" key="1">
    <citation type="submission" date="2020-07" db="EMBL/GenBank/DDBJ databases">
        <title>Genome sequence and genetic diversity analysis of an under-domesticated orphan crop, white fonio (Digitaria exilis).</title>
        <authorList>
            <person name="Bennetzen J.L."/>
            <person name="Chen S."/>
            <person name="Ma X."/>
            <person name="Wang X."/>
            <person name="Yssel A.E.J."/>
            <person name="Chaluvadi S.R."/>
            <person name="Johnson M."/>
            <person name="Gangashetty P."/>
            <person name="Hamidou F."/>
            <person name="Sanogo M.D."/>
            <person name="Zwaenepoel A."/>
            <person name="Wallace J."/>
            <person name="Van De Peer Y."/>
            <person name="Van Deynze A."/>
        </authorList>
    </citation>
    <scope>NUCLEOTIDE SEQUENCE</scope>
    <source>
        <tissue evidence="2">Leaves</tissue>
    </source>
</reference>
<proteinExistence type="predicted"/>
<feature type="compositionally biased region" description="Polar residues" evidence="1">
    <location>
        <begin position="10"/>
        <end position="23"/>
    </location>
</feature>
<feature type="region of interest" description="Disordered" evidence="1">
    <location>
        <begin position="201"/>
        <end position="223"/>
    </location>
</feature>
<keyword evidence="3" id="KW-1185">Reference proteome</keyword>
<feature type="compositionally biased region" description="Acidic residues" evidence="1">
    <location>
        <begin position="205"/>
        <end position="223"/>
    </location>
</feature>
<dbReference type="PANTHER" id="PTHR35166:SF20">
    <property type="entry name" value="EXPRESSED PROTEIN"/>
    <property type="match status" value="1"/>
</dbReference>
<feature type="region of interest" description="Disordered" evidence="1">
    <location>
        <begin position="62"/>
        <end position="86"/>
    </location>
</feature>
<organism evidence="2 3">
    <name type="scientific">Digitaria exilis</name>
    <dbReference type="NCBI Taxonomy" id="1010633"/>
    <lineage>
        <taxon>Eukaryota</taxon>
        <taxon>Viridiplantae</taxon>
        <taxon>Streptophyta</taxon>
        <taxon>Embryophyta</taxon>
        <taxon>Tracheophyta</taxon>
        <taxon>Spermatophyta</taxon>
        <taxon>Magnoliopsida</taxon>
        <taxon>Liliopsida</taxon>
        <taxon>Poales</taxon>
        <taxon>Poaceae</taxon>
        <taxon>PACMAD clade</taxon>
        <taxon>Panicoideae</taxon>
        <taxon>Panicodae</taxon>
        <taxon>Paniceae</taxon>
        <taxon>Anthephorinae</taxon>
        <taxon>Digitaria</taxon>
    </lineage>
</organism>
<protein>
    <submittedName>
        <fullName evidence="2">Uncharacterized protein</fullName>
    </submittedName>
</protein>
<dbReference type="EMBL" id="JACEFO010001828">
    <property type="protein sequence ID" value="KAF8700208.1"/>
    <property type="molecule type" value="Genomic_DNA"/>
</dbReference>
<gene>
    <name evidence="2" type="ORF">HU200_034585</name>
</gene>